<proteinExistence type="predicted"/>
<evidence type="ECO:0000256" key="6">
    <source>
        <dbReference type="ARBA" id="ARBA00023136"/>
    </source>
</evidence>
<sequence length="172" mass="18833">MVYSVLGMGLLFVGGVLFVNGLWLLGRGTDEDVTVFNFLTGLITFLIVIWWGFGEGSAGTPFDAAGTMLFSFTYLWISANTYRGVSDQRSFGWYCAFVAVTAVPTGYLVFLGGDLGLALLWWIWAVLWGAFFVLLGLQREEFTDPIGWFTAAVGVVTAVAGYLMAAGYWPWA</sequence>
<evidence type="ECO:0000256" key="1">
    <source>
        <dbReference type="ARBA" id="ARBA00004651"/>
    </source>
</evidence>
<keyword evidence="6 7" id="KW-0472">Membrane</keyword>
<organism evidence="8 9">
    <name type="scientific">Halalkalicoccus tibetensis</name>
    <dbReference type="NCBI Taxonomy" id="175632"/>
    <lineage>
        <taxon>Archaea</taxon>
        <taxon>Methanobacteriati</taxon>
        <taxon>Methanobacteriota</taxon>
        <taxon>Stenosarchaea group</taxon>
        <taxon>Halobacteria</taxon>
        <taxon>Halobacteriales</taxon>
        <taxon>Halococcaceae</taxon>
        <taxon>Halalkalicoccus</taxon>
    </lineage>
</organism>
<evidence type="ECO:0000256" key="4">
    <source>
        <dbReference type="ARBA" id="ARBA00022692"/>
    </source>
</evidence>
<accession>A0ABD5VCV6</accession>
<keyword evidence="4 7" id="KW-0812">Transmembrane</keyword>
<dbReference type="GO" id="GO:0005886">
    <property type="term" value="C:plasma membrane"/>
    <property type="evidence" value="ECO:0007669"/>
    <property type="project" value="UniProtKB-SubCell"/>
</dbReference>
<feature type="transmembrane region" description="Helical" evidence="7">
    <location>
        <begin position="149"/>
        <end position="171"/>
    </location>
</feature>
<evidence type="ECO:0000256" key="5">
    <source>
        <dbReference type="ARBA" id="ARBA00022989"/>
    </source>
</evidence>
<keyword evidence="2" id="KW-0813">Transport</keyword>
<feature type="transmembrane region" description="Helical" evidence="7">
    <location>
        <begin position="91"/>
        <end position="113"/>
    </location>
</feature>
<evidence type="ECO:0000256" key="3">
    <source>
        <dbReference type="ARBA" id="ARBA00022475"/>
    </source>
</evidence>
<name>A0ABD5VCV6_9EURY</name>
<dbReference type="Gene3D" id="1.25.40.600">
    <property type="match status" value="1"/>
</dbReference>
<protein>
    <submittedName>
        <fullName evidence="8">AmiS/UreI family transporter</fullName>
    </submittedName>
</protein>
<keyword evidence="9" id="KW-1185">Reference proteome</keyword>
<comment type="caution">
    <text evidence="8">The sequence shown here is derived from an EMBL/GenBank/DDBJ whole genome shotgun (WGS) entry which is preliminary data.</text>
</comment>
<dbReference type="Proteomes" id="UP001596312">
    <property type="component" value="Unassembled WGS sequence"/>
</dbReference>
<evidence type="ECO:0000256" key="2">
    <source>
        <dbReference type="ARBA" id="ARBA00022448"/>
    </source>
</evidence>
<evidence type="ECO:0000313" key="9">
    <source>
        <dbReference type="Proteomes" id="UP001596312"/>
    </source>
</evidence>
<dbReference type="AlphaFoldDB" id="A0ABD5VCV6"/>
<feature type="transmembrane region" description="Helical" evidence="7">
    <location>
        <begin position="59"/>
        <end position="79"/>
    </location>
</feature>
<feature type="transmembrane region" description="Helical" evidence="7">
    <location>
        <begin position="33"/>
        <end position="53"/>
    </location>
</feature>
<reference evidence="8 9" key="1">
    <citation type="journal article" date="2019" name="Int. J. Syst. Evol. Microbiol.">
        <title>The Global Catalogue of Microorganisms (GCM) 10K type strain sequencing project: providing services to taxonomists for standard genome sequencing and annotation.</title>
        <authorList>
            <consortium name="The Broad Institute Genomics Platform"/>
            <consortium name="The Broad Institute Genome Sequencing Center for Infectious Disease"/>
            <person name="Wu L."/>
            <person name="Ma J."/>
        </authorList>
    </citation>
    <scope>NUCLEOTIDE SEQUENCE [LARGE SCALE GENOMIC DNA]</scope>
    <source>
        <strain evidence="8 9">CGMCC 1.3240</strain>
    </source>
</reference>
<keyword evidence="5 7" id="KW-1133">Transmembrane helix</keyword>
<keyword evidence="3" id="KW-1003">Cell membrane</keyword>
<dbReference type="RefSeq" id="WP_340605585.1">
    <property type="nucleotide sequence ID" value="NZ_JBBMXV010000006.1"/>
</dbReference>
<feature type="transmembrane region" description="Helical" evidence="7">
    <location>
        <begin position="119"/>
        <end position="137"/>
    </location>
</feature>
<evidence type="ECO:0000313" key="8">
    <source>
        <dbReference type="EMBL" id="MFC6907005.1"/>
    </source>
</evidence>
<evidence type="ECO:0000256" key="7">
    <source>
        <dbReference type="SAM" id="Phobius"/>
    </source>
</evidence>
<dbReference type="InterPro" id="IPR038523">
    <property type="entry name" value="AmiSUreI_transpt_sf"/>
</dbReference>
<dbReference type="Pfam" id="PF02293">
    <property type="entry name" value="AmiS_UreI"/>
    <property type="match status" value="1"/>
</dbReference>
<comment type="subcellular location">
    <subcellularLocation>
        <location evidence="1">Cell membrane</location>
        <topology evidence="1">Multi-pass membrane protein</topology>
    </subcellularLocation>
</comment>
<dbReference type="InterPro" id="IPR003211">
    <property type="entry name" value="AmiSUreI_transpt"/>
</dbReference>
<dbReference type="EMBL" id="JBHSXQ010000006">
    <property type="protein sequence ID" value="MFC6907005.1"/>
    <property type="molecule type" value="Genomic_DNA"/>
</dbReference>
<feature type="transmembrane region" description="Helical" evidence="7">
    <location>
        <begin position="6"/>
        <end position="26"/>
    </location>
</feature>
<gene>
    <name evidence="8" type="ORF">ACFQGH_17585</name>
</gene>